<dbReference type="EMBL" id="BAABDK010000016">
    <property type="protein sequence ID" value="GAA4035762.1"/>
    <property type="molecule type" value="Genomic_DNA"/>
</dbReference>
<evidence type="ECO:0000256" key="1">
    <source>
        <dbReference type="SAM" id="Phobius"/>
    </source>
</evidence>
<protein>
    <recommendedName>
        <fullName evidence="4">DUF3592 domain-containing protein</fullName>
    </recommendedName>
</protein>
<comment type="caution">
    <text evidence="2">The sequence shown here is derived from an EMBL/GenBank/DDBJ whole genome shotgun (WGS) entry which is preliminary data.</text>
</comment>
<keyword evidence="3" id="KW-1185">Reference proteome</keyword>
<evidence type="ECO:0000313" key="2">
    <source>
        <dbReference type="EMBL" id="GAA4035762.1"/>
    </source>
</evidence>
<reference evidence="3" key="1">
    <citation type="journal article" date="2019" name="Int. J. Syst. Evol. Microbiol.">
        <title>The Global Catalogue of Microorganisms (GCM) 10K type strain sequencing project: providing services to taxonomists for standard genome sequencing and annotation.</title>
        <authorList>
            <consortium name="The Broad Institute Genomics Platform"/>
            <consortium name="The Broad Institute Genome Sequencing Center for Infectious Disease"/>
            <person name="Wu L."/>
            <person name="Ma J."/>
        </authorList>
    </citation>
    <scope>NUCLEOTIDE SEQUENCE [LARGE SCALE GENOMIC DNA]</scope>
    <source>
        <strain evidence="3">JCM 17225</strain>
    </source>
</reference>
<evidence type="ECO:0008006" key="4">
    <source>
        <dbReference type="Google" id="ProtNLM"/>
    </source>
</evidence>
<gene>
    <name evidence="2" type="ORF">GCM10022409_20630</name>
</gene>
<name>A0ABP7U4J1_9BACT</name>
<keyword evidence="1" id="KW-0812">Transmembrane</keyword>
<keyword evidence="1" id="KW-1133">Transmembrane helix</keyword>
<feature type="transmembrane region" description="Helical" evidence="1">
    <location>
        <begin position="18"/>
        <end position="38"/>
    </location>
</feature>
<proteinExistence type="predicted"/>
<organism evidence="2 3">
    <name type="scientific">Hymenobacter glaciei</name>
    <dbReference type="NCBI Taxonomy" id="877209"/>
    <lineage>
        <taxon>Bacteria</taxon>
        <taxon>Pseudomonadati</taxon>
        <taxon>Bacteroidota</taxon>
        <taxon>Cytophagia</taxon>
        <taxon>Cytophagales</taxon>
        <taxon>Hymenobacteraceae</taxon>
        <taxon>Hymenobacter</taxon>
    </lineage>
</organism>
<dbReference type="Proteomes" id="UP001501469">
    <property type="component" value="Unassembled WGS sequence"/>
</dbReference>
<keyword evidence="1" id="KW-0472">Membrane</keyword>
<sequence length="136" mass="15816">MPGIACIQGMRNSPTPSWTLLMLPMLLGIGPGIMYLNWRRTRRIVALATNPFITDAICQRLEDLDQKDDDGRKTYRVHYQYIVAGQPYMHELTTTETAEYGVQEPLVAQLDQPQHARLARELPGFIWQRLRRQHRK</sequence>
<evidence type="ECO:0000313" key="3">
    <source>
        <dbReference type="Proteomes" id="UP001501469"/>
    </source>
</evidence>
<accession>A0ABP7U4J1</accession>